<dbReference type="InterPro" id="IPR016171">
    <property type="entry name" value="Vanillyl_alc_oxidase_C-sub2"/>
</dbReference>
<dbReference type="RefSeq" id="XP_040698013.1">
    <property type="nucleotide sequence ID" value="XM_040852914.1"/>
</dbReference>
<organism evidence="12 13">
    <name type="scientific">Aspergillus sydowii CBS 593.65</name>
    <dbReference type="NCBI Taxonomy" id="1036612"/>
    <lineage>
        <taxon>Eukaryota</taxon>
        <taxon>Fungi</taxon>
        <taxon>Dikarya</taxon>
        <taxon>Ascomycota</taxon>
        <taxon>Pezizomycotina</taxon>
        <taxon>Eurotiomycetes</taxon>
        <taxon>Eurotiomycetidae</taxon>
        <taxon>Eurotiales</taxon>
        <taxon>Aspergillaceae</taxon>
        <taxon>Aspergillus</taxon>
        <taxon>Aspergillus subgen. Nidulantes</taxon>
    </lineage>
</organism>
<dbReference type="GO" id="GO:1903457">
    <property type="term" value="P:lactate catabolic process"/>
    <property type="evidence" value="ECO:0007669"/>
    <property type="project" value="TreeGrafter"/>
</dbReference>
<keyword evidence="6" id="KW-0809">Transit peptide</keyword>
<dbReference type="InterPro" id="IPR004113">
    <property type="entry name" value="FAD-bd_oxidored_4_C"/>
</dbReference>
<dbReference type="FunFam" id="3.30.70.2740:FF:000001">
    <property type="entry name" value="D-lactate dehydrogenase mitochondrial"/>
    <property type="match status" value="1"/>
</dbReference>
<reference evidence="13" key="1">
    <citation type="journal article" date="2017" name="Genome Biol.">
        <title>Comparative genomics reveals high biological diversity and specific adaptations in the industrially and medically important fungal genus Aspergillus.</title>
        <authorList>
            <person name="de Vries R.P."/>
            <person name="Riley R."/>
            <person name="Wiebenga A."/>
            <person name="Aguilar-Osorio G."/>
            <person name="Amillis S."/>
            <person name="Uchima C.A."/>
            <person name="Anderluh G."/>
            <person name="Asadollahi M."/>
            <person name="Askin M."/>
            <person name="Barry K."/>
            <person name="Battaglia E."/>
            <person name="Bayram O."/>
            <person name="Benocci T."/>
            <person name="Braus-Stromeyer S.A."/>
            <person name="Caldana C."/>
            <person name="Canovas D."/>
            <person name="Cerqueira G.C."/>
            <person name="Chen F."/>
            <person name="Chen W."/>
            <person name="Choi C."/>
            <person name="Clum A."/>
            <person name="Dos Santos R.A."/>
            <person name="Damasio A.R."/>
            <person name="Diallinas G."/>
            <person name="Emri T."/>
            <person name="Fekete E."/>
            <person name="Flipphi M."/>
            <person name="Freyberg S."/>
            <person name="Gallo A."/>
            <person name="Gournas C."/>
            <person name="Habgood R."/>
            <person name="Hainaut M."/>
            <person name="Harispe M.L."/>
            <person name="Henrissat B."/>
            <person name="Hilden K.S."/>
            <person name="Hope R."/>
            <person name="Hossain A."/>
            <person name="Karabika E."/>
            <person name="Karaffa L."/>
            <person name="Karanyi Z."/>
            <person name="Krasevec N."/>
            <person name="Kuo A."/>
            <person name="Kusch H."/>
            <person name="LaButti K."/>
            <person name="Lagendijk E.L."/>
            <person name="Lapidus A."/>
            <person name="Levasseur A."/>
            <person name="Lindquist E."/>
            <person name="Lipzen A."/>
            <person name="Logrieco A.F."/>
            <person name="MacCabe A."/>
            <person name="Maekelae M.R."/>
            <person name="Malavazi I."/>
            <person name="Melin P."/>
            <person name="Meyer V."/>
            <person name="Mielnichuk N."/>
            <person name="Miskei M."/>
            <person name="Molnar A.P."/>
            <person name="Mule G."/>
            <person name="Ngan C.Y."/>
            <person name="Orejas M."/>
            <person name="Orosz E."/>
            <person name="Ouedraogo J.P."/>
            <person name="Overkamp K.M."/>
            <person name="Park H.-S."/>
            <person name="Perrone G."/>
            <person name="Piumi F."/>
            <person name="Punt P.J."/>
            <person name="Ram A.F."/>
            <person name="Ramon A."/>
            <person name="Rauscher S."/>
            <person name="Record E."/>
            <person name="Riano-Pachon D.M."/>
            <person name="Robert V."/>
            <person name="Roehrig J."/>
            <person name="Ruller R."/>
            <person name="Salamov A."/>
            <person name="Salih N.S."/>
            <person name="Samson R.A."/>
            <person name="Sandor E."/>
            <person name="Sanguinetti M."/>
            <person name="Schuetze T."/>
            <person name="Sepcic K."/>
            <person name="Shelest E."/>
            <person name="Sherlock G."/>
            <person name="Sophianopoulou V."/>
            <person name="Squina F.M."/>
            <person name="Sun H."/>
            <person name="Susca A."/>
            <person name="Todd R.B."/>
            <person name="Tsang A."/>
            <person name="Unkles S.E."/>
            <person name="van de Wiele N."/>
            <person name="van Rossen-Uffink D."/>
            <person name="Oliveira J.V."/>
            <person name="Vesth T.C."/>
            <person name="Visser J."/>
            <person name="Yu J.-H."/>
            <person name="Zhou M."/>
            <person name="Andersen M.R."/>
            <person name="Archer D.B."/>
            <person name="Baker S.E."/>
            <person name="Benoit I."/>
            <person name="Brakhage A.A."/>
            <person name="Braus G.H."/>
            <person name="Fischer R."/>
            <person name="Frisvad J.C."/>
            <person name="Goldman G.H."/>
            <person name="Houbraken J."/>
            <person name="Oakley B."/>
            <person name="Pocsi I."/>
            <person name="Scazzocchio C."/>
            <person name="Seiboth B."/>
            <person name="vanKuyk P.A."/>
            <person name="Wortman J."/>
            <person name="Dyer P.S."/>
            <person name="Grigoriev I.V."/>
        </authorList>
    </citation>
    <scope>NUCLEOTIDE SEQUENCE [LARGE SCALE GENOMIC DNA]</scope>
    <source>
        <strain evidence="13">CBS 593.65</strain>
    </source>
</reference>
<evidence type="ECO:0000256" key="1">
    <source>
        <dbReference type="ARBA" id="ARBA00001974"/>
    </source>
</evidence>
<evidence type="ECO:0000256" key="3">
    <source>
        <dbReference type="ARBA" id="ARBA00008000"/>
    </source>
</evidence>
<dbReference type="Pfam" id="PF02913">
    <property type="entry name" value="FAD-oxidase_C"/>
    <property type="match status" value="1"/>
</dbReference>
<dbReference type="STRING" id="1036612.A0A1L9T457"/>
<dbReference type="InterPro" id="IPR016169">
    <property type="entry name" value="FAD-bd_PCMH_sub2"/>
</dbReference>
<dbReference type="Proteomes" id="UP000184356">
    <property type="component" value="Unassembled WGS sequence"/>
</dbReference>
<evidence type="ECO:0000256" key="10">
    <source>
        <dbReference type="ARBA" id="ARBA00051436"/>
    </source>
</evidence>
<dbReference type="GO" id="GO:0071949">
    <property type="term" value="F:FAD binding"/>
    <property type="evidence" value="ECO:0007669"/>
    <property type="project" value="InterPro"/>
</dbReference>
<dbReference type="Gene3D" id="3.30.70.2740">
    <property type="match status" value="1"/>
</dbReference>
<sequence length="498" mass="54548">MLIAAGLGSFSTGLFCYNRTTSAPEANDRLTPIYATREDLEKAVNEIRHLLGDDGISTDDEDLQAHGYSEWSSINIDRLPTAVAYPSCTEDVAKIAKICHKYKVPMIPYSGGSSVEGHFSASFGGVSVDFMNMNNIVEFHPEDMDIVVQPSVSWMDMNDKIKDTGLFFPVDPGPPARIGGMIATNCSGTNAVRYGTMKDWVINLTVVLADGRVIKTRKRPRKSSAGYNLNGLFTGSEGTLGFVTEATLKLAHIPEETGVGVATFPTMRDAAKAAIQVIHQGIPVGAVEILDDVQMDVINRMGGTGREWKVLPTLFFKFSGTHVGVMDDINGVCRIVQAHGGSDFEFEHDKTKQIALWSARKEALWSMMCLRTSGNEVWSTDVAVPLSKVPDLVEISKKDLQELGLFGSMLGHIGDGNFHETILFNGDREREMVTKCVHDMVHRALDMEGTCTGEHGVGLGKKQFLEEEVGKDSLHVMRTIKTALDPHWLMNPGKILDP</sequence>
<evidence type="ECO:0000256" key="8">
    <source>
        <dbReference type="ARBA" id="ARBA00023128"/>
    </source>
</evidence>
<dbReference type="PANTHER" id="PTHR11748:SF111">
    <property type="entry name" value="D-LACTATE DEHYDROGENASE, MITOCHONDRIAL-RELATED"/>
    <property type="match status" value="1"/>
</dbReference>
<dbReference type="GO" id="GO:0008720">
    <property type="term" value="F:D-lactate dehydrogenase (NAD+) activity"/>
    <property type="evidence" value="ECO:0007669"/>
    <property type="project" value="TreeGrafter"/>
</dbReference>
<keyword evidence="5" id="KW-0274">FAD</keyword>
<dbReference type="GeneID" id="63768987"/>
<dbReference type="GO" id="GO:0005739">
    <property type="term" value="C:mitochondrion"/>
    <property type="evidence" value="ECO:0007669"/>
    <property type="project" value="UniProtKB-SubCell"/>
</dbReference>
<dbReference type="InterPro" id="IPR036318">
    <property type="entry name" value="FAD-bd_PCMH-like_sf"/>
</dbReference>
<dbReference type="EMBL" id="KV878595">
    <property type="protein sequence ID" value="OJJ54207.1"/>
    <property type="molecule type" value="Genomic_DNA"/>
</dbReference>
<dbReference type="Gene3D" id="3.30.465.10">
    <property type="match status" value="1"/>
</dbReference>
<protein>
    <recommendedName>
        <fullName evidence="9">D-lactate dehydrogenase (cytochrome)</fullName>
        <ecNumber evidence="9">1.1.2.4</ecNumber>
    </recommendedName>
</protein>
<dbReference type="Gene3D" id="1.10.45.10">
    <property type="entry name" value="Vanillyl-alcohol Oxidase, Chain A, domain 4"/>
    <property type="match status" value="1"/>
</dbReference>
<dbReference type="InterPro" id="IPR016166">
    <property type="entry name" value="FAD-bd_PCMH"/>
</dbReference>
<comment type="subcellular location">
    <subcellularLocation>
        <location evidence="2">Mitochondrion</location>
    </subcellularLocation>
</comment>
<comment type="cofactor">
    <cofactor evidence="1">
        <name>FAD</name>
        <dbReference type="ChEBI" id="CHEBI:57692"/>
    </cofactor>
</comment>
<keyword evidence="4" id="KW-0285">Flavoprotein</keyword>
<name>A0A1L9T457_9EURO</name>
<evidence type="ECO:0000256" key="6">
    <source>
        <dbReference type="ARBA" id="ARBA00022946"/>
    </source>
</evidence>
<gene>
    <name evidence="12" type="ORF">ASPSYDRAFT_93968</name>
</gene>
<comment type="catalytic activity">
    <reaction evidence="10">
        <text>(R)-lactate + 2 Fe(III)-[cytochrome c] = 2 Fe(II)-[cytochrome c] + pyruvate + 2 H(+)</text>
        <dbReference type="Rhea" id="RHEA:13521"/>
        <dbReference type="Rhea" id="RHEA-COMP:10350"/>
        <dbReference type="Rhea" id="RHEA-COMP:14399"/>
        <dbReference type="ChEBI" id="CHEBI:15361"/>
        <dbReference type="ChEBI" id="CHEBI:15378"/>
        <dbReference type="ChEBI" id="CHEBI:16004"/>
        <dbReference type="ChEBI" id="CHEBI:29033"/>
        <dbReference type="ChEBI" id="CHEBI:29034"/>
        <dbReference type="EC" id="1.1.2.4"/>
    </reaction>
</comment>
<dbReference type="PANTHER" id="PTHR11748">
    <property type="entry name" value="D-LACTATE DEHYDROGENASE"/>
    <property type="match status" value="1"/>
</dbReference>
<keyword evidence="7" id="KW-0560">Oxidoreductase</keyword>
<comment type="similarity">
    <text evidence="3">Belongs to the FAD-binding oxidoreductase/transferase type 4 family.</text>
</comment>
<dbReference type="OrthoDB" id="7786253at2759"/>
<evidence type="ECO:0000313" key="12">
    <source>
        <dbReference type="EMBL" id="OJJ54207.1"/>
    </source>
</evidence>
<dbReference type="GO" id="GO:0004458">
    <property type="term" value="F:D-lactate dehydrogenase (cytochrome) activity"/>
    <property type="evidence" value="ECO:0007669"/>
    <property type="project" value="UniProtKB-EC"/>
</dbReference>
<dbReference type="AlphaFoldDB" id="A0A1L9T457"/>
<dbReference type="InterPro" id="IPR016164">
    <property type="entry name" value="FAD-linked_Oxase-like_C"/>
</dbReference>
<proteinExistence type="inferred from homology"/>
<evidence type="ECO:0000256" key="2">
    <source>
        <dbReference type="ARBA" id="ARBA00004173"/>
    </source>
</evidence>
<dbReference type="VEuPathDB" id="FungiDB:ASPSYDRAFT_93968"/>
<dbReference type="SUPFAM" id="SSF56176">
    <property type="entry name" value="FAD-binding/transporter-associated domain-like"/>
    <property type="match status" value="1"/>
</dbReference>
<accession>A0A1L9T457</accession>
<evidence type="ECO:0000259" key="11">
    <source>
        <dbReference type="PROSITE" id="PS51387"/>
    </source>
</evidence>
<feature type="domain" description="FAD-binding PCMH-type" evidence="11">
    <location>
        <begin position="76"/>
        <end position="253"/>
    </location>
</feature>
<dbReference type="FunFam" id="1.10.45.10:FF:000001">
    <property type="entry name" value="D-lactate dehydrogenase mitochondrial"/>
    <property type="match status" value="1"/>
</dbReference>
<evidence type="ECO:0000256" key="5">
    <source>
        <dbReference type="ARBA" id="ARBA00022827"/>
    </source>
</evidence>
<keyword evidence="13" id="KW-1185">Reference proteome</keyword>
<evidence type="ECO:0000256" key="7">
    <source>
        <dbReference type="ARBA" id="ARBA00023002"/>
    </source>
</evidence>
<evidence type="ECO:0000313" key="13">
    <source>
        <dbReference type="Proteomes" id="UP000184356"/>
    </source>
</evidence>
<evidence type="ECO:0000256" key="4">
    <source>
        <dbReference type="ARBA" id="ARBA00022630"/>
    </source>
</evidence>
<dbReference type="PROSITE" id="PS51387">
    <property type="entry name" value="FAD_PCMH"/>
    <property type="match status" value="1"/>
</dbReference>
<dbReference type="EC" id="1.1.2.4" evidence="9"/>
<keyword evidence="8" id="KW-0496">Mitochondrion</keyword>
<dbReference type="FunFam" id="3.30.465.10:FF:000014">
    <property type="entry name" value="D-lactate dehydrogenase (Cytochrome), putative"/>
    <property type="match status" value="1"/>
</dbReference>
<dbReference type="Pfam" id="PF01565">
    <property type="entry name" value="FAD_binding_4"/>
    <property type="match status" value="1"/>
</dbReference>
<dbReference type="InterPro" id="IPR006094">
    <property type="entry name" value="Oxid_FAD_bind_N"/>
</dbReference>
<dbReference type="SUPFAM" id="SSF55103">
    <property type="entry name" value="FAD-linked oxidases, C-terminal domain"/>
    <property type="match status" value="1"/>
</dbReference>
<evidence type="ECO:0000256" key="9">
    <source>
        <dbReference type="ARBA" id="ARBA00038897"/>
    </source>
</evidence>